<sequence length="375" mass="41574">MPVTLTTSNTRPEVWGTAKALTAEDLLQESCPENARRCKQLLQSSFTSQHLAENHISPSSNGLVHAVFQAYSYHHHLTLRPEDVWFAILSQLSFYINEHAEELRSHFVAHKGKEEVSVTTVGTISSVDFGALVVQMTEAIQKKVVDPDLRTWLMPAFSTTTASDQVIAAVLMMGAMQQYFSYKAYLMCGIPTVTLLGEQEDWVQLLSKLDKLPDLGTEPAQFARLLRPILTRFIISFDDPTSESVREFWGLCADRISFGSGPSYLSGWVTAFCYWDEKGRPMEDKGISGCELDGVQYHRVDITDIPGAFASVPMKVNDNGTEYETELVTGVIGIQASCGKQTTAAIGDAEAQQDTIQPASGWWIYEKETAAENPE</sequence>
<protein>
    <recommendedName>
        <fullName evidence="3">DUF4419 domain protein</fullName>
    </recommendedName>
</protein>
<dbReference type="InterPro" id="IPR025533">
    <property type="entry name" value="DUF4419"/>
</dbReference>
<dbReference type="Proteomes" id="UP000247647">
    <property type="component" value="Unassembled WGS sequence"/>
</dbReference>
<evidence type="ECO:0008006" key="3">
    <source>
        <dbReference type="Google" id="ProtNLM"/>
    </source>
</evidence>
<proteinExistence type="predicted"/>
<evidence type="ECO:0000313" key="1">
    <source>
        <dbReference type="EMBL" id="PYH33877.1"/>
    </source>
</evidence>
<dbReference type="AlphaFoldDB" id="A0A318YJD2"/>
<dbReference type="PANTHER" id="PTHR31252:SF11">
    <property type="entry name" value="DUF4419 DOMAIN-CONTAINING PROTEIN"/>
    <property type="match status" value="1"/>
</dbReference>
<dbReference type="PANTHER" id="PTHR31252">
    <property type="entry name" value="DUF4419 DOMAIN-CONTAINING PROTEIN"/>
    <property type="match status" value="1"/>
</dbReference>
<organism evidence="1 2">
    <name type="scientific">Aspergillus neoniger (strain CBS 115656)</name>
    <dbReference type="NCBI Taxonomy" id="1448310"/>
    <lineage>
        <taxon>Eukaryota</taxon>
        <taxon>Fungi</taxon>
        <taxon>Dikarya</taxon>
        <taxon>Ascomycota</taxon>
        <taxon>Pezizomycotina</taxon>
        <taxon>Eurotiomycetes</taxon>
        <taxon>Eurotiomycetidae</taxon>
        <taxon>Eurotiales</taxon>
        <taxon>Aspergillaceae</taxon>
        <taxon>Aspergillus</taxon>
        <taxon>Aspergillus subgen. Circumdati</taxon>
    </lineage>
</organism>
<gene>
    <name evidence="1" type="ORF">BO87DRAFT_376750</name>
</gene>
<evidence type="ECO:0000313" key="2">
    <source>
        <dbReference type="Proteomes" id="UP000247647"/>
    </source>
</evidence>
<dbReference type="GeneID" id="37125833"/>
<dbReference type="EMBL" id="KZ821461">
    <property type="protein sequence ID" value="PYH33877.1"/>
    <property type="molecule type" value="Genomic_DNA"/>
</dbReference>
<keyword evidence="2" id="KW-1185">Reference proteome</keyword>
<dbReference type="RefSeq" id="XP_025479355.1">
    <property type="nucleotide sequence ID" value="XM_025623377.1"/>
</dbReference>
<reference evidence="1" key="1">
    <citation type="submission" date="2016-12" db="EMBL/GenBank/DDBJ databases">
        <title>The genomes of Aspergillus section Nigri reveals drivers in fungal speciation.</title>
        <authorList>
            <consortium name="DOE Joint Genome Institute"/>
            <person name="Vesth T.C."/>
            <person name="Nybo J."/>
            <person name="Theobald S."/>
            <person name="Brandl J."/>
            <person name="Frisvad J.C."/>
            <person name="Nielsen K.F."/>
            <person name="Lyhne E.K."/>
            <person name="Kogle M.E."/>
            <person name="Kuo A."/>
            <person name="Riley R."/>
            <person name="Clum A."/>
            <person name="Nolan M."/>
            <person name="Lipzen A."/>
            <person name="Salamov A."/>
            <person name="Henrissat B."/>
            <person name="Wiebenga A."/>
            <person name="De Vries R.P."/>
            <person name="Grigoriev I.V."/>
            <person name="Mortensen U.H."/>
            <person name="Andersen M.R."/>
            <person name="Baker S.E."/>
        </authorList>
    </citation>
    <scope>NUCLEOTIDE SEQUENCE [LARGE SCALE GENOMIC DNA]</scope>
    <source>
        <strain evidence="1">CBS 115656</strain>
    </source>
</reference>
<name>A0A318YJD2_ASPNB</name>
<dbReference type="Pfam" id="PF14388">
    <property type="entry name" value="DUF4419"/>
    <property type="match status" value="1"/>
</dbReference>
<accession>A0A318YJD2</accession>
<dbReference type="OrthoDB" id="9978173at2759"/>